<reference evidence="8" key="2">
    <citation type="submission" date="2025-05" db="UniProtKB">
        <authorList>
            <consortium name="EnsemblMetazoa"/>
        </authorList>
    </citation>
    <scope>IDENTIFICATION</scope>
    <source>
        <strain evidence="8">Foshan</strain>
    </source>
</reference>
<accession>A0ABM1Y7Q8</accession>
<evidence type="ECO:0000256" key="4">
    <source>
        <dbReference type="ARBA" id="ARBA00023163"/>
    </source>
</evidence>
<organism evidence="8 9">
    <name type="scientific">Aedes albopictus</name>
    <name type="common">Asian tiger mosquito</name>
    <name type="synonym">Stegomyia albopicta</name>
    <dbReference type="NCBI Taxonomy" id="7160"/>
    <lineage>
        <taxon>Eukaryota</taxon>
        <taxon>Metazoa</taxon>
        <taxon>Ecdysozoa</taxon>
        <taxon>Arthropoda</taxon>
        <taxon>Hexapoda</taxon>
        <taxon>Insecta</taxon>
        <taxon>Pterygota</taxon>
        <taxon>Neoptera</taxon>
        <taxon>Endopterygota</taxon>
        <taxon>Diptera</taxon>
        <taxon>Nematocera</taxon>
        <taxon>Culicoidea</taxon>
        <taxon>Culicidae</taxon>
        <taxon>Culicinae</taxon>
        <taxon>Aedini</taxon>
        <taxon>Aedes</taxon>
        <taxon>Stegomyia</taxon>
    </lineage>
</organism>
<keyword evidence="9" id="KW-1185">Reference proteome</keyword>
<evidence type="ECO:0000256" key="6">
    <source>
        <dbReference type="SAM" id="Coils"/>
    </source>
</evidence>
<comment type="subcellular location">
    <subcellularLocation>
        <location evidence="1">Nucleus</location>
    </subcellularLocation>
</comment>
<reference evidence="9" key="1">
    <citation type="journal article" date="2015" name="Proc. Natl. Acad. Sci. U.S.A.">
        <title>Genome sequence of the Asian Tiger mosquito, Aedes albopictus, reveals insights into its biology, genetics, and evolution.</title>
        <authorList>
            <person name="Chen X.G."/>
            <person name="Jiang X."/>
            <person name="Gu J."/>
            <person name="Xu M."/>
            <person name="Wu Y."/>
            <person name="Deng Y."/>
            <person name="Zhang C."/>
            <person name="Bonizzoni M."/>
            <person name="Dermauw W."/>
            <person name="Vontas J."/>
            <person name="Armbruster P."/>
            <person name="Huang X."/>
            <person name="Yang Y."/>
            <person name="Zhang H."/>
            <person name="He W."/>
            <person name="Peng H."/>
            <person name="Liu Y."/>
            <person name="Wu K."/>
            <person name="Chen J."/>
            <person name="Lirakis M."/>
            <person name="Topalis P."/>
            <person name="Van Leeuwen T."/>
            <person name="Hall A.B."/>
            <person name="Jiang X."/>
            <person name="Thorpe C."/>
            <person name="Mueller R.L."/>
            <person name="Sun C."/>
            <person name="Waterhouse R.M."/>
            <person name="Yan G."/>
            <person name="Tu Z.J."/>
            <person name="Fang X."/>
            <person name="James A.A."/>
        </authorList>
    </citation>
    <scope>NUCLEOTIDE SEQUENCE [LARGE SCALE GENOMIC DNA]</scope>
    <source>
        <strain evidence="9">Foshan</strain>
    </source>
</reference>
<feature type="region of interest" description="Disordered" evidence="7">
    <location>
        <begin position="346"/>
        <end position="445"/>
    </location>
</feature>
<evidence type="ECO:0008006" key="10">
    <source>
        <dbReference type="Google" id="ProtNLM"/>
    </source>
</evidence>
<keyword evidence="2" id="KW-0678">Repressor</keyword>
<dbReference type="Proteomes" id="UP000069940">
    <property type="component" value="Unassembled WGS sequence"/>
</dbReference>
<evidence type="ECO:0000256" key="2">
    <source>
        <dbReference type="ARBA" id="ARBA00022491"/>
    </source>
</evidence>
<evidence type="ECO:0000313" key="8">
    <source>
        <dbReference type="EnsemblMetazoa" id="AALFPA23_006561.P8573"/>
    </source>
</evidence>
<feature type="compositionally biased region" description="Low complexity" evidence="7">
    <location>
        <begin position="11"/>
        <end position="24"/>
    </location>
</feature>
<evidence type="ECO:0000313" key="9">
    <source>
        <dbReference type="Proteomes" id="UP000069940"/>
    </source>
</evidence>
<feature type="coiled-coil region" evidence="6">
    <location>
        <begin position="183"/>
        <end position="210"/>
    </location>
</feature>
<proteinExistence type="predicted"/>
<evidence type="ECO:0000256" key="3">
    <source>
        <dbReference type="ARBA" id="ARBA00023015"/>
    </source>
</evidence>
<evidence type="ECO:0000256" key="7">
    <source>
        <dbReference type="SAM" id="MobiDB-lite"/>
    </source>
</evidence>
<dbReference type="EnsemblMetazoa" id="AALFPA23_006561.R8573">
    <property type="protein sequence ID" value="AALFPA23_006561.P8573"/>
    <property type="gene ID" value="AALFPA23_006561"/>
</dbReference>
<feature type="region of interest" description="Disordered" evidence="7">
    <location>
        <begin position="1"/>
        <end position="58"/>
    </location>
</feature>
<dbReference type="RefSeq" id="XP_019530077.3">
    <property type="nucleotide sequence ID" value="XM_019674532.3"/>
</dbReference>
<dbReference type="PANTHER" id="PTHR21964">
    <property type="entry name" value="BREAST CANCER METASTASIS-SUPPRESSOR 1"/>
    <property type="match status" value="1"/>
</dbReference>
<keyword evidence="6" id="KW-0175">Coiled coil</keyword>
<protein>
    <recommendedName>
        <fullName evidence="10">Component of histone deacetyl</fullName>
    </recommendedName>
</protein>
<dbReference type="SMART" id="SM01401">
    <property type="entry name" value="Sds3"/>
    <property type="match status" value="1"/>
</dbReference>
<feature type="region of interest" description="Disordered" evidence="7">
    <location>
        <begin position="235"/>
        <end position="258"/>
    </location>
</feature>
<evidence type="ECO:0000256" key="5">
    <source>
        <dbReference type="ARBA" id="ARBA00023242"/>
    </source>
</evidence>
<feature type="compositionally biased region" description="Low complexity" evidence="7">
    <location>
        <begin position="426"/>
        <end position="435"/>
    </location>
</feature>
<feature type="region of interest" description="Disordered" evidence="7">
    <location>
        <begin position="85"/>
        <end position="119"/>
    </location>
</feature>
<keyword evidence="5" id="KW-0539">Nucleus</keyword>
<dbReference type="InterPro" id="IPR013907">
    <property type="entry name" value="Sds3"/>
</dbReference>
<name>A0ABM1Y7Q8_AEDAL</name>
<dbReference type="Pfam" id="PF08598">
    <property type="entry name" value="Sds3"/>
    <property type="match status" value="1"/>
</dbReference>
<keyword evidence="4" id="KW-0804">Transcription</keyword>
<keyword evidence="3" id="KW-0805">Transcription regulation</keyword>
<feature type="compositionally biased region" description="Polar residues" evidence="7">
    <location>
        <begin position="348"/>
        <end position="372"/>
    </location>
</feature>
<feature type="compositionally biased region" description="Acidic residues" evidence="7">
    <location>
        <begin position="85"/>
        <end position="104"/>
    </location>
</feature>
<evidence type="ECO:0000256" key="1">
    <source>
        <dbReference type="ARBA" id="ARBA00004123"/>
    </source>
</evidence>
<feature type="compositionally biased region" description="Low complexity" evidence="7">
    <location>
        <begin position="373"/>
        <end position="416"/>
    </location>
</feature>
<dbReference type="GeneID" id="109401915"/>
<sequence>MSSSSSHHPFGHLNHNNNNTNSNSGSGGGLLSGLASVNHSGAPPHHNNLQPQLGAAAAAAVSSFSAYEDFDDVDNEQTQQQQELLFDDDDNMDDSDQDTEEASETELGSSGNHRNIDEPVEIKEQMYQDKLASLKKQLDELRAGTHPEYVRRVKKLEHQYNERIRLNEIYREYLISCVERDYILEKNAAVKEYEEKKNDLQENLVTDFEDRRKMIESERATMELTGDSIDVKPTVTRKLRRRPNEPLPVPEKRRKPTSGQLVLLLDEKEVENDLKLISRGKAVHAIRNHTNSTSNAGNGSSSQNANSTAMVNMASPVNSYQLNSSNSISSTAGIASSSNDISMPSIPTPTLATINPSHTPSAPLASTGSVSHSLNQTQQQPSQQPQQPPLQQQQQPAAPPQSGSQQQSSNSSNQQQQPPPPPPPQLSQQPQQQQQQPPPAPPLVETKIEDGKLLYERRWFHRGQPVYVEGKDIPRFSANISAIGSEAIWVKKTSDGQKVRIFTNQLSRGKVSIKRRAN</sequence>